<evidence type="ECO:0000313" key="15">
    <source>
        <dbReference type="Proteomes" id="UP000663832"/>
    </source>
</evidence>
<dbReference type="SMART" id="SM00409">
    <property type="entry name" value="IG"/>
    <property type="match status" value="30"/>
</dbReference>
<feature type="non-terminal residue" evidence="14">
    <location>
        <position position="5019"/>
    </location>
</feature>
<dbReference type="Pfam" id="PF07679">
    <property type="entry name" value="I-set"/>
    <property type="match status" value="16"/>
</dbReference>
<feature type="domain" description="Ig-like" evidence="12">
    <location>
        <begin position="1104"/>
        <end position="1181"/>
    </location>
</feature>
<dbReference type="Pfam" id="PF00621">
    <property type="entry name" value="RhoGEF"/>
    <property type="match status" value="1"/>
</dbReference>
<name>A0A815YSY8_9BILA</name>
<dbReference type="Pfam" id="PF22697">
    <property type="entry name" value="SOS1_NGEF_PH"/>
    <property type="match status" value="1"/>
</dbReference>
<dbReference type="InterPro" id="IPR035899">
    <property type="entry name" value="DBL_dom_sf"/>
</dbReference>
<evidence type="ECO:0000256" key="5">
    <source>
        <dbReference type="ARBA" id="ARBA00022553"/>
    </source>
</evidence>
<dbReference type="InterPro" id="IPR052385">
    <property type="entry name" value="Obscurin/Obscurin-like_Reg"/>
</dbReference>
<dbReference type="InterPro" id="IPR013783">
    <property type="entry name" value="Ig-like_fold"/>
</dbReference>
<dbReference type="PROSITE" id="PS50835">
    <property type="entry name" value="IG_LIKE"/>
    <property type="match status" value="20"/>
</dbReference>
<feature type="domain" description="Ig-like" evidence="12">
    <location>
        <begin position="2202"/>
        <end position="2308"/>
    </location>
</feature>
<feature type="domain" description="Ig-like" evidence="12">
    <location>
        <begin position="2807"/>
        <end position="2878"/>
    </location>
</feature>
<feature type="compositionally biased region" description="Polar residues" evidence="10">
    <location>
        <begin position="1356"/>
        <end position="1379"/>
    </location>
</feature>
<feature type="region of interest" description="Disordered" evidence="10">
    <location>
        <begin position="69"/>
        <end position="91"/>
    </location>
</feature>
<feature type="compositionally biased region" description="Polar residues" evidence="10">
    <location>
        <begin position="1475"/>
        <end position="1486"/>
    </location>
</feature>
<feature type="domain" description="Ig-like" evidence="12">
    <location>
        <begin position="1559"/>
        <end position="1655"/>
    </location>
</feature>
<dbReference type="InterPro" id="IPR003598">
    <property type="entry name" value="Ig_sub2"/>
</dbReference>
<feature type="compositionally biased region" description="Low complexity" evidence="10">
    <location>
        <begin position="4590"/>
        <end position="4600"/>
    </location>
</feature>
<dbReference type="FunFam" id="2.60.40.10:FF:000050">
    <property type="entry name" value="Titin isoform B"/>
    <property type="match status" value="1"/>
</dbReference>
<feature type="region of interest" description="Disordered" evidence="10">
    <location>
        <begin position="1280"/>
        <end position="1487"/>
    </location>
</feature>
<dbReference type="PROSITE" id="PS50010">
    <property type="entry name" value="DH_2"/>
    <property type="match status" value="1"/>
</dbReference>
<dbReference type="Gene3D" id="2.60.40.10">
    <property type="entry name" value="Immunoglobulins"/>
    <property type="match status" value="26"/>
</dbReference>
<feature type="compositionally biased region" description="Polar residues" evidence="10">
    <location>
        <begin position="4882"/>
        <end position="4891"/>
    </location>
</feature>
<feature type="region of interest" description="Disordered" evidence="10">
    <location>
        <begin position="514"/>
        <end position="561"/>
    </location>
</feature>
<evidence type="ECO:0000256" key="6">
    <source>
        <dbReference type="ARBA" id="ARBA00022737"/>
    </source>
</evidence>
<comment type="subcellular location">
    <subcellularLocation>
        <location evidence="2">Cytoplasm</location>
    </subcellularLocation>
    <subcellularLocation>
        <location evidence="1">Nucleus</location>
    </subcellularLocation>
</comment>
<dbReference type="FunFam" id="2.60.40.10:FF:000107">
    <property type="entry name" value="Myosin, light chain kinase a"/>
    <property type="match status" value="1"/>
</dbReference>
<feature type="region of interest" description="Disordered" evidence="10">
    <location>
        <begin position="4331"/>
        <end position="4429"/>
    </location>
</feature>
<feature type="region of interest" description="Disordered" evidence="10">
    <location>
        <begin position="4574"/>
        <end position="4634"/>
    </location>
</feature>
<sequence length="5019" mass="575855">MSSPTWNLANLSSFVFDRDRYRRSVSEQRHIVTTHEYHSYTRTESPCEYRNYCEYCPCINCRRYRQPSYRHRMSRRQSSNFPPKGHQEYYSSAHSIRDEIERGSPTGIEIYVHQHPQSPQSRYQQQQQQRHPYQPHHFHDTNEYDNQRQSRLLQINRRSTREVQPGDQTVPSTTNTSRQDEAVIKRRYAFADILESERSYVADLQRIIEIYLYELTRQECPWFVKEKKDLLFSNIEDIFAFHKVLFLNDLTNAIEHDPNELAYVFLRRRDQFLNLYSQYMYDRTRSEHVLQTNPNIQRYFDELKQRLGIQTSDLTLNNLLNRPIQRLEKYKNILQEMIKYTNRMREDSSVFQQAYTMISNVMNEARQRDATELIDNLPFTNDELGDLKRHDVVLIKTTDHDLDSINENGARLRERFLYLYRHKIILCRRKRVDSRLEPKSLAFKQAYQTNEITFIQENFPDDDKKFEITFNDNERVTFYARNTFSKISLVRSLRDNLKSLGFVEEIEMIETAEGDDDTRQKRPATKKRTVDVLESSMSEQQKRGRSSGHTTTSGASDFYSVGSESESSYQTAGENDDFKPKFLKKLNDSLATEGDFVTLECIVISTTPVHATWFKNNIPLQDSADCRQVQEDKHFKLIIKEAFVEDGGIYSIKISNHAGTVTCSCKLFVKEEMSDERTIREDLVIREGSSPESKKETTDNEDELRITEMAYDQGGAYKVTPHIGRAPIFLQSLMPMISKAGDIVTLKCTVTATPMPSATWYKNGQEIQAGGRYSVFHDQNGNYSLVISDALPQDSGAYEITVRNQYGTANSKTNLQILERESVFIPIPITRVSTEEHGTAKLACAVKRSDVNVDWYKGDQALFIGQQNENTKYKRIDDGLQRELIVKNVSSDDQGDYVCQADKYRVTLHLNVQGPAADFVRPLENIEVTENNEAIFECQLTKEDAQVEWWFRGQPIISSQHHLIASHGFIRQLILPKVAMNDEGEYSIRVDNKNTSTAQLFVKEQPIIFRRPLRSQIVEESSSTISNSAIFECELNKPLKQMLWFKANVQHLIPSDKYIIESFANGLIHRLTIHNVNLRDDGEYTASTGLNTSQAKLTVESLMPIFVVPLMDARANTRETVKLSCETSNACQVVWMHRGKKIIENSYKYTLGNFNNSTLHTLDIDNLELRDQGEVLCSIVNHPTVSTTCQLIIEDAQQQSAFYSPLKPFMEIVRGQDAILNCETFDSTYFQWLKDGTTLMATSNKFRTLGDDKHTTLVVKQFNEHDEGVYTCVTREGHSTSTTLRTVDHRERTPRSEERFGSYMKIDSPRTSRTPELGGYRSSMSPTHSRYVPSLAEDNERQQSPRVEETRRTKKITIQETSEQRLPSTATKTSSATFRPSSSPSPQREYIRSGYSSGTSPERERLSMPRHFSPSTTYKSSNQLQDFGHYIDRSSKSPSPSPTRKTNMTFANITPTTKMPPVYEEQDEHHRHRSSVTFSPSRSPARQSVERKIVEMQIPMSPTLSHRELKHAPYREESIPEERLQFYDSETYDKQTPIFHREEPYGLNTSRIQVTETIPIVQITQPLVDTRVEQGKPLRLVVETSQPASEAIWFKTDIYSTAPNQAKKLDESGKYHMITQGTRHILIIPNATSEDNGEYICRIQNAMTRAQVQVTNEDLQFIRRLPQSIDVIGGRDIIIECEMNKMDTQAIWKKDNEIIRIPQKFLPMSENKKHRLIIKDASTEDSGLYTVIVNDLESTTYVNVTPEPLLILKPLQDQRVHSGDTVTFTCVCSKTPKNVQWYLNGYPLPINERYQTKLIDREIQLTIINVQESDVGTITCCLNNTITTANLTLDDKDKTLKFIKLLEDDDTGNIQVDSPFMLECRTNRPTYQIRWFKDNREISQFDQVMKTISDGCTHVLQISRAQSEHSGQYRCVVGDRLETTCHITVREPEFRFTQSLPSNVQFSPQTDTSLTLDATLNRKPSHIQWYKNGIELFPSRKYELANEHHVVALIIHDLASDDQGLYRCVIGKGQITSECQVSMNLMSENDRRLIKPLQDQNIYVHDTCTLIVQFQGDAPDVKWYKNGQEIHSSPKYRFIHHGNEQTLIINDCQLVHDQAYYSLRLATNTKLDLTSCYVQVKDKFVNITKHLEPQRCILGQEPQVQFDIETTPTDKKPIWYFNNRQLDNTTKYELISNDNTHHLLFIHQPELSDQGQYTVSFPESDQSSTANLQVLQTPSTLDFIQPLEEVFLCEEGDNFVLVTRTNKPTHVSWMKNGYKLSLKPKLDSLPTNEHRLSIEKAQKFDHEGIYTCIIDANNIATQCQVKILERELQLIQPLPKQIRLNEHDTLTLICETNRKPKKVQWFKDQSNIPLETNNSLMIINADETCTLIINNINKFDSGTYTCRLEDRLITVSDVKIQESAPQFIDGPQSYLIWKRREDGPVATISCTLNKPNVPVKWFLENKEIQPNLNNKFEIISEGSMQCLLIHDVQKEDSNKYVISLGPIYRACHLEVVDDAGLSTDDENSDRLLQPLTTLQRQEIMEGDSLTIEVSPDTNIQSLSPNQFRLLKNNHPINDYSRIKFERDTSIGNLNRWVIHLNDVDLTDSGVYSLEINNQARQDLLDLFVKKRPIQRQLITLPKDEFYLHETITLECKFERPIKTKKLQPTWFKNGRPIQSSNRHLVNIESQMQDGPTKYSLTIKNVDFSDEGVYELRSDYLVVETPFIRIIEKPIQPTPVRTVTEGDSLQIDVNIDQQISPENILDQITVLKDNRPIINKPEIHKSFDGNQFKLELKNLAINDRGLYEIDIQGQRTPICLLDVKERQPEVFLLELDRNIFEEGETIRLACTFPQRPGPTSNWFKDGQLIHPNENIQLIDENNTLTIIIRNARRTDSGIYEVRIGSVIARAPMIQVLPKQQQPDIPIQNVREGDTVTLSVEGLQPNIRPQDIHLLKNGRKIMPSEKPKILIKREDDKLRIILQTLGLDDSALYSVQIQNDMHPLAQIEVEPRQPEIQEMQLEQDTFFVGDTVTLDLEFTNEPTELPRWTKDNILLRNNDRVTIENVGNRVTLIVRDLRLDDAGIYEVQSGPLIVRTPFINVIEREQDVTEIVDETVTYTITPNPPVQPIDTKTCTIKEGDNVTLKIASQTPITVHDVQLFKNGQPIIYDNETLKHLKIEQNGPKDVRLNIINARLSDTGDYSALINGNIQPIITLHVQPREMQIQMIDLPQDTFNETETLRIDCQFLQPNINKDYKWYKDNQLIIPNEHTEIQKDSLNDLLIIHNLKLTDAGVYELKNSNTILRTPPIKVLPYQQTPNIQQLRSQVASKLVHEGDTVTFELAPNFDVPLNKIELFHEENPITHEPYVHMTKDYKTNSITVQIEDIKMPDHGLYTAVVQGQSVPLAELIVEPRPLVIQNMDLPKDVFYTDERLELECEFPQVPKGEQPQWFKNNQPLQSTSNVHILTENNGRKHSLIIEHLKPNDTGHYELRVKGLIVRTPLIRVIEREQIQIDEQPTPYIVTEFDDDQNRLKPQTAQRRLSNVMIEDITDQENISYQPSFYEDTQRVQEGDSIKFKVVSTLDVRPNQIHVLHNGLPVDMKKRPSITVDRVSPGTYNVSLLNVRVSDSGRYEYQVEGAPEPKHLVTLYVEPRQVKEKILHLPQTTFNIGESILMKIDFDENDYIAETPKWYRNEMLIPIGNNTPRHKQITDLTNRTHTFEIFNLQVEDTGVYEMRTSHLTVKTPEIKIIPKQKEEEIIPEQVSRQSSITIDMNKHKEQPLEAKPFEEFLPVEDITPIHEVTEGDMMHLTVEKPSTVPLSNIKILKNNQPLSPSNNIHIQATSPTSIDIKFSPVELIDQGYYSISIRDQIQPIMQLNVREKPIQRQIMNLPQDTFIESETLTIECKFDVKPDTQFVWTKDGSILLNDSRINIKQKNETFTLIIKDLKPSDQGVYSLESKYLILDTPFITVLPKPHQPTVEIEHEETTITIQPNVSVTDTKDETEEVIITQQPAKQIQAPTAIIQSEDNQIDETVTTTTTIEGQQQPTFQANSSAIQPEQTTEEITVQTQVSVPTEQPIEVKTTTTAEEIQPEATVTVVEQPKPTVETVETKEEENISSTTQVEEQPALQFATDASSTQPETKEESSISTVIETTRETKSIEKPKVTSQVITEEKTVVNEQIQQDTKEQNLDVTINTDKSDEKTSFTTNVTSSHEQPKSIDKTDEQITTTVSVDQKKPEIPVSTLQKSNEQKETTTTTTTNTTTSTTTENIIEKQPEKKSDVQKSTFEQTEQNVQKDVPSVKEKVEQPTETKPIVEEKLTSSTTTIKEETAPVETASTTEEVTTIEKVIERKPTQEITSTVQKKSTDEQQTPTVTQSVEQVTEIKTEVPQLSSIRTEEKTESIEEQLDSIQQPSIKKTTPVVEEKVNTTTTTSVVEETTTTEEVVKEKPKSSTTTIEEITNTEELIQNKKPQVVEQLERPITTVSTIEEDTKEKPSQKITTTIQEETTIDEQKPIVTQPKQYETKVEENVPETFTTTTKIETFEEQLATVEKPTTEETIKKETMTITDTKPIMEDIVATIESVSQETVQKKPTATIEEVTTTEETIEEERKRPVETTSTVEEVTTIEQGVEQKPVQQITSTVQTKSTDEQQTPTVTQSVEEVTEIKKEIPKSSSTLKDQIEYLEQILASIDQPNVETTVTEEEELTTDTEELIQEDVPRKTEETQKHAETRPIVKEFLEEKPEVLSTTTEENIEEEKVPTEDLPKRSVETTSATEKIIQNKPVQEITSTIEEETTVEQQIPKIAERTEVSITNKENVDIVQEEIIQPKTVPTLTETVTTATEETIQETLQPAETVSITEKGAEKKPNASNTTIEEVTTTEEIVQQTPAQSTPEVTETEKTVSDIPFVTTTDEQLSSTDKRIIEQPYTEEEKEEVTTIERTPTVKKTVTTTTEETIMEDVPSQIEESRKQKKTPSVTEKTITSEEVSEEKPNVATSAIEEVTTEDQKVKHPLETTSTIEETTTVEETTDTPEQTVTKEEEEKTTV</sequence>
<dbReference type="InterPro" id="IPR003599">
    <property type="entry name" value="Ig_sub"/>
</dbReference>
<feature type="domain" description="Ig-like" evidence="12">
    <location>
        <begin position="1183"/>
        <end position="1288"/>
    </location>
</feature>
<dbReference type="InterPro" id="IPR055251">
    <property type="entry name" value="SOS1_NGEF_PH"/>
</dbReference>
<dbReference type="EMBL" id="CAJNOM010000881">
    <property type="protein sequence ID" value="CAF1574780.1"/>
    <property type="molecule type" value="Genomic_DNA"/>
</dbReference>
<feature type="compositionally biased region" description="Low complexity" evidence="10">
    <location>
        <begin position="1436"/>
        <end position="1446"/>
    </location>
</feature>
<feature type="compositionally biased region" description="Basic and acidic residues" evidence="10">
    <location>
        <begin position="4691"/>
        <end position="4718"/>
    </location>
</feature>
<feature type="domain" description="Ig-like" evidence="12">
    <location>
        <begin position="915"/>
        <end position="999"/>
    </location>
</feature>
<feature type="compositionally biased region" description="Polar residues" evidence="10">
    <location>
        <begin position="4331"/>
        <end position="4355"/>
    </location>
</feature>
<feature type="compositionally biased region" description="Low complexity" evidence="10">
    <location>
        <begin position="4229"/>
        <end position="4243"/>
    </location>
</feature>
<dbReference type="GO" id="GO:0005085">
    <property type="term" value="F:guanyl-nucleotide exchange factor activity"/>
    <property type="evidence" value="ECO:0007669"/>
    <property type="project" value="InterPro"/>
</dbReference>
<feature type="compositionally biased region" description="Polar residues" evidence="10">
    <location>
        <begin position="4258"/>
        <end position="4270"/>
    </location>
</feature>
<feature type="domain" description="Ig-like" evidence="12">
    <location>
        <begin position="1748"/>
        <end position="1832"/>
    </location>
</feature>
<dbReference type="PANTHER" id="PTHR35971:SF5">
    <property type="entry name" value="OBSCURIN LIKE CYTOSKELETAL ADAPTOR 1"/>
    <property type="match status" value="1"/>
</dbReference>
<comment type="caution">
    <text evidence="14">The sequence shown here is derived from an EMBL/GenBank/DDBJ whole genome shotgun (WGS) entry which is preliminary data.</text>
</comment>
<feature type="compositionally biased region" description="Basic and acidic residues" evidence="10">
    <location>
        <begin position="137"/>
        <end position="148"/>
    </location>
</feature>
<evidence type="ECO:0000256" key="10">
    <source>
        <dbReference type="SAM" id="MobiDB-lite"/>
    </source>
</evidence>
<feature type="domain" description="Ig-like" evidence="12">
    <location>
        <begin position="721"/>
        <end position="816"/>
    </location>
</feature>
<dbReference type="CDD" id="cd00096">
    <property type="entry name" value="Ig"/>
    <property type="match status" value="11"/>
</dbReference>
<feature type="compositionally biased region" description="Low complexity" evidence="10">
    <location>
        <begin position="4391"/>
        <end position="4417"/>
    </location>
</feature>
<feature type="domain" description="Ig-like" evidence="12">
    <location>
        <begin position="2612"/>
        <end position="2693"/>
    </location>
</feature>
<evidence type="ECO:0000256" key="3">
    <source>
        <dbReference type="ARBA" id="ARBA00006692"/>
    </source>
</evidence>
<feature type="compositionally biased region" description="Basic and acidic residues" evidence="10">
    <location>
        <begin position="5009"/>
        <end position="5019"/>
    </location>
</feature>
<protein>
    <submittedName>
        <fullName evidence="14">Uncharacterized protein</fullName>
    </submittedName>
</protein>
<dbReference type="InterPro" id="IPR036179">
    <property type="entry name" value="Ig-like_dom_sf"/>
</dbReference>
<feature type="compositionally biased region" description="Polar residues" evidence="10">
    <location>
        <begin position="1447"/>
        <end position="1457"/>
    </location>
</feature>
<feature type="compositionally biased region" description="Polar residues" evidence="10">
    <location>
        <begin position="4609"/>
        <end position="4634"/>
    </location>
</feature>
<feature type="compositionally biased region" description="Low complexity" evidence="10">
    <location>
        <begin position="115"/>
        <end position="132"/>
    </location>
</feature>
<organism evidence="14 15">
    <name type="scientific">Adineta steineri</name>
    <dbReference type="NCBI Taxonomy" id="433720"/>
    <lineage>
        <taxon>Eukaryota</taxon>
        <taxon>Metazoa</taxon>
        <taxon>Spiralia</taxon>
        <taxon>Gnathifera</taxon>
        <taxon>Rotifera</taxon>
        <taxon>Eurotatoria</taxon>
        <taxon>Bdelloidea</taxon>
        <taxon>Adinetida</taxon>
        <taxon>Adinetidae</taxon>
        <taxon>Adineta</taxon>
    </lineage>
</organism>
<feature type="compositionally biased region" description="Polar residues" evidence="10">
    <location>
        <begin position="4180"/>
        <end position="4189"/>
    </location>
</feature>
<feature type="compositionally biased region" description="Basic and acidic residues" evidence="10">
    <location>
        <begin position="4274"/>
        <end position="4294"/>
    </location>
</feature>
<feature type="compositionally biased region" description="Polar residues" evidence="10">
    <location>
        <begin position="166"/>
        <end position="177"/>
    </location>
</feature>
<dbReference type="InterPro" id="IPR007110">
    <property type="entry name" value="Ig-like_dom"/>
</dbReference>
<feature type="compositionally biased region" description="Basic and acidic residues" evidence="10">
    <location>
        <begin position="4190"/>
        <end position="4200"/>
    </location>
</feature>
<evidence type="ECO:0000256" key="7">
    <source>
        <dbReference type="ARBA" id="ARBA00023157"/>
    </source>
</evidence>
<evidence type="ECO:0000313" key="13">
    <source>
        <dbReference type="EMBL" id="CAF1298926.1"/>
    </source>
</evidence>
<dbReference type="Gene3D" id="1.20.900.10">
    <property type="entry name" value="Dbl homology (DH) domain"/>
    <property type="match status" value="1"/>
</dbReference>
<evidence type="ECO:0000313" key="14">
    <source>
        <dbReference type="EMBL" id="CAF1574780.1"/>
    </source>
</evidence>
<feature type="compositionally biased region" description="Low complexity" evidence="10">
    <location>
        <begin position="4912"/>
        <end position="4928"/>
    </location>
</feature>
<keyword evidence="5" id="KW-0597">Phosphoprotein</keyword>
<dbReference type="SUPFAM" id="SSF50729">
    <property type="entry name" value="PH domain-like"/>
    <property type="match status" value="1"/>
</dbReference>
<dbReference type="SMART" id="SM00325">
    <property type="entry name" value="RhoGEF"/>
    <property type="match status" value="1"/>
</dbReference>
<feature type="compositionally biased region" description="Polar residues" evidence="10">
    <location>
        <begin position="4947"/>
        <end position="4958"/>
    </location>
</feature>
<comment type="similarity">
    <text evidence="3">Belongs to the protein kinase superfamily. CAMK Ser/Thr protein kinase family.</text>
</comment>
<feature type="domain" description="Ig-like" evidence="12">
    <location>
        <begin position="3197"/>
        <end position="3272"/>
    </location>
</feature>
<dbReference type="OrthoDB" id="2570713at2759"/>
<keyword evidence="6" id="KW-0677">Repeat</keyword>
<feature type="domain" description="Ig-like" evidence="12">
    <location>
        <begin position="1006"/>
        <end position="1098"/>
    </location>
</feature>
<proteinExistence type="inferred from homology"/>
<evidence type="ECO:0000256" key="1">
    <source>
        <dbReference type="ARBA" id="ARBA00004123"/>
    </source>
</evidence>
<dbReference type="SMART" id="SM00408">
    <property type="entry name" value="IGc2"/>
    <property type="match status" value="18"/>
</dbReference>
<feature type="compositionally biased region" description="Low complexity" evidence="10">
    <location>
        <begin position="4307"/>
        <end position="4317"/>
    </location>
</feature>
<feature type="domain" description="Ig-like" evidence="12">
    <location>
        <begin position="580"/>
        <end position="680"/>
    </location>
</feature>
<feature type="region of interest" description="Disordered" evidence="10">
    <location>
        <begin position="4826"/>
        <end position="5019"/>
    </location>
</feature>
<feature type="domain" description="Ig-like" evidence="12">
    <location>
        <begin position="1932"/>
        <end position="2022"/>
    </location>
</feature>
<keyword evidence="8" id="KW-0539">Nucleus</keyword>
<feature type="region of interest" description="Disordered" evidence="10">
    <location>
        <begin position="115"/>
        <end position="178"/>
    </location>
</feature>
<evidence type="ECO:0000259" key="12">
    <source>
        <dbReference type="PROSITE" id="PS50835"/>
    </source>
</evidence>
<evidence type="ECO:0000256" key="9">
    <source>
        <dbReference type="ARBA" id="ARBA00023319"/>
    </source>
</evidence>
<dbReference type="FunFam" id="2.60.40.10:FF:000345">
    <property type="entry name" value="Muscle M-line assembly protein unc-89"/>
    <property type="match status" value="1"/>
</dbReference>
<feature type="domain" description="Ig-like" evidence="12">
    <location>
        <begin position="2405"/>
        <end position="2480"/>
    </location>
</feature>
<keyword evidence="4" id="KW-0963">Cytoplasm</keyword>
<feature type="compositionally biased region" description="Basic and acidic residues" evidence="10">
    <location>
        <begin position="4730"/>
        <end position="4743"/>
    </location>
</feature>
<feature type="region of interest" description="Disordered" evidence="10">
    <location>
        <begin position="4669"/>
        <end position="4750"/>
    </location>
</feature>
<dbReference type="EMBL" id="CAJNOI010000520">
    <property type="protein sequence ID" value="CAF1298926.1"/>
    <property type="molecule type" value="Genomic_DNA"/>
</dbReference>
<evidence type="ECO:0000256" key="4">
    <source>
        <dbReference type="ARBA" id="ARBA00022490"/>
    </source>
</evidence>
<feature type="compositionally biased region" description="Acidic residues" evidence="10">
    <location>
        <begin position="4674"/>
        <end position="4689"/>
    </location>
</feature>
<feature type="region of interest" description="Disordered" evidence="10">
    <location>
        <begin position="4170"/>
        <end position="4317"/>
    </location>
</feature>
<feature type="compositionally biased region" description="Low complexity" evidence="10">
    <location>
        <begin position="4846"/>
        <end position="4861"/>
    </location>
</feature>
<feature type="compositionally biased region" description="Basic and acidic residues" evidence="10">
    <location>
        <begin position="4246"/>
        <end position="4257"/>
    </location>
</feature>
<evidence type="ECO:0000256" key="8">
    <source>
        <dbReference type="ARBA" id="ARBA00023242"/>
    </source>
</evidence>
<dbReference type="Pfam" id="PF00047">
    <property type="entry name" value="ig"/>
    <property type="match status" value="1"/>
</dbReference>
<feature type="compositionally biased region" description="Basic and acidic residues" evidence="10">
    <location>
        <begin position="1286"/>
        <end position="1300"/>
    </location>
</feature>
<feature type="region of interest" description="Disordered" evidence="10">
    <location>
        <begin position="4080"/>
        <end position="4135"/>
    </location>
</feature>
<gene>
    <name evidence="13" type="ORF">BJG266_LOCUS32173</name>
    <name evidence="14" type="ORF">QVE165_LOCUS49245</name>
</gene>
<feature type="domain" description="Ig-like" evidence="12">
    <location>
        <begin position="3858"/>
        <end position="3931"/>
    </location>
</feature>
<dbReference type="InterPro" id="IPR000219">
    <property type="entry name" value="DH_dom"/>
</dbReference>
<feature type="domain" description="Ig-like" evidence="12">
    <location>
        <begin position="3391"/>
        <end position="3470"/>
    </location>
</feature>
<feature type="domain" description="DH" evidence="11">
    <location>
        <begin position="185"/>
        <end position="368"/>
    </location>
</feature>
<dbReference type="Proteomes" id="UP000663877">
    <property type="component" value="Unassembled WGS sequence"/>
</dbReference>
<keyword evidence="9" id="KW-0393">Immunoglobulin domain</keyword>
<evidence type="ECO:0000256" key="2">
    <source>
        <dbReference type="ARBA" id="ARBA00004496"/>
    </source>
</evidence>
<dbReference type="InterPro" id="IPR013151">
    <property type="entry name" value="Immunoglobulin_dom"/>
</dbReference>
<evidence type="ECO:0000259" key="11">
    <source>
        <dbReference type="PROSITE" id="PS50010"/>
    </source>
</evidence>
<feature type="domain" description="Ig-like" evidence="12">
    <location>
        <begin position="1862"/>
        <end position="1928"/>
    </location>
</feature>
<feature type="domain" description="Ig-like" evidence="12">
    <location>
        <begin position="2317"/>
        <end position="2396"/>
    </location>
</feature>
<feature type="domain" description="Ig-like" evidence="12">
    <location>
        <begin position="828"/>
        <end position="909"/>
    </location>
</feature>
<reference evidence="14" key="1">
    <citation type="submission" date="2021-02" db="EMBL/GenBank/DDBJ databases">
        <authorList>
            <person name="Nowell W R."/>
        </authorList>
    </citation>
    <scope>NUCLEOTIDE SEQUENCE</scope>
</reference>
<dbReference type="GO" id="GO:0005634">
    <property type="term" value="C:nucleus"/>
    <property type="evidence" value="ECO:0007669"/>
    <property type="project" value="UniProtKB-SubCell"/>
</dbReference>
<dbReference type="InterPro" id="IPR013098">
    <property type="entry name" value="Ig_I-set"/>
</dbReference>
<accession>A0A815YSY8</accession>
<feature type="compositionally biased region" description="Basic and acidic residues" evidence="10">
    <location>
        <begin position="1338"/>
        <end position="1351"/>
    </location>
</feature>
<feature type="domain" description="Ig-like" evidence="12">
    <location>
        <begin position="1660"/>
        <end position="1745"/>
    </location>
</feature>
<keyword evidence="15" id="KW-1185">Reference proteome</keyword>
<dbReference type="GO" id="GO:0031672">
    <property type="term" value="C:A band"/>
    <property type="evidence" value="ECO:0007669"/>
    <property type="project" value="UniProtKB-ARBA"/>
</dbReference>
<dbReference type="Proteomes" id="UP000663832">
    <property type="component" value="Unassembled WGS sequence"/>
</dbReference>
<dbReference type="PANTHER" id="PTHR35971">
    <property type="entry name" value="SI:DKEY-31G6.6"/>
    <property type="match status" value="1"/>
</dbReference>
<keyword evidence="7" id="KW-1015">Disulfide bond</keyword>
<dbReference type="SUPFAM" id="SSF48726">
    <property type="entry name" value="Immunoglobulin"/>
    <property type="match status" value="28"/>
</dbReference>
<dbReference type="SUPFAM" id="SSF48065">
    <property type="entry name" value="DBL homology domain (DH-domain)"/>
    <property type="match status" value="1"/>
</dbReference>
<feature type="compositionally biased region" description="Polar residues" evidence="10">
    <location>
        <begin position="1413"/>
        <end position="1425"/>
    </location>
</feature>
<dbReference type="CDD" id="cd00160">
    <property type="entry name" value="RhoGEF"/>
    <property type="match status" value="1"/>
</dbReference>